<keyword evidence="1" id="KW-1133">Transmembrane helix</keyword>
<evidence type="ECO:0000313" key="3">
    <source>
        <dbReference type="Proteomes" id="UP000276133"/>
    </source>
</evidence>
<evidence type="ECO:0000313" key="2">
    <source>
        <dbReference type="EMBL" id="RNA12129.1"/>
    </source>
</evidence>
<dbReference type="AlphaFoldDB" id="A0A3M7QLG4"/>
<keyword evidence="3" id="KW-1185">Reference proteome</keyword>
<organism evidence="2 3">
    <name type="scientific">Brachionus plicatilis</name>
    <name type="common">Marine rotifer</name>
    <name type="synonym">Brachionus muelleri</name>
    <dbReference type="NCBI Taxonomy" id="10195"/>
    <lineage>
        <taxon>Eukaryota</taxon>
        <taxon>Metazoa</taxon>
        <taxon>Spiralia</taxon>
        <taxon>Gnathifera</taxon>
        <taxon>Rotifera</taxon>
        <taxon>Eurotatoria</taxon>
        <taxon>Monogononta</taxon>
        <taxon>Pseudotrocha</taxon>
        <taxon>Ploima</taxon>
        <taxon>Brachionidae</taxon>
        <taxon>Brachionus</taxon>
    </lineage>
</organism>
<name>A0A3M7QLG4_BRAPC</name>
<feature type="transmembrane region" description="Helical" evidence="1">
    <location>
        <begin position="18"/>
        <end position="40"/>
    </location>
</feature>
<comment type="caution">
    <text evidence="2">The sequence shown here is derived from an EMBL/GenBank/DDBJ whole genome shotgun (WGS) entry which is preliminary data.</text>
</comment>
<protein>
    <submittedName>
        <fullName evidence="2">Uncharacterized protein</fullName>
    </submittedName>
</protein>
<accession>A0A3M7QLG4</accession>
<keyword evidence="1" id="KW-0812">Transmembrane</keyword>
<dbReference type="EMBL" id="REGN01005759">
    <property type="protein sequence ID" value="RNA12129.1"/>
    <property type="molecule type" value="Genomic_DNA"/>
</dbReference>
<evidence type="ECO:0000256" key="1">
    <source>
        <dbReference type="SAM" id="Phobius"/>
    </source>
</evidence>
<proteinExistence type="predicted"/>
<gene>
    <name evidence="2" type="ORF">BpHYR1_039017</name>
</gene>
<reference evidence="2 3" key="1">
    <citation type="journal article" date="2018" name="Sci. Rep.">
        <title>Genomic signatures of local adaptation to the degree of environmental predictability in rotifers.</title>
        <authorList>
            <person name="Franch-Gras L."/>
            <person name="Hahn C."/>
            <person name="Garcia-Roger E.M."/>
            <person name="Carmona M.J."/>
            <person name="Serra M."/>
            <person name="Gomez A."/>
        </authorList>
    </citation>
    <scope>NUCLEOTIDE SEQUENCE [LARGE SCALE GENOMIC DNA]</scope>
    <source>
        <strain evidence="2">HYR1</strain>
    </source>
</reference>
<dbReference type="Proteomes" id="UP000276133">
    <property type="component" value="Unassembled WGS sequence"/>
</dbReference>
<sequence>MHVIKNSLFNCRVFAEPILIFSMFLALFSILQREIIIFIFRHIKQINKREHILIKKLKNKL</sequence>
<keyword evidence="1" id="KW-0472">Membrane</keyword>